<sequence>DARVGSDYGGRRPSTSSTRRRRWWGCGEWWLKHAGRWSSWVRGEGRRNRAVTDGLGEGQRASDGDGLRLRGKAAEYLLNVAEAVVGIGARRS</sequence>
<evidence type="ECO:0000256" key="1">
    <source>
        <dbReference type="SAM" id="MobiDB-lite"/>
    </source>
</evidence>
<feature type="region of interest" description="Disordered" evidence="1">
    <location>
        <begin position="1"/>
        <end position="20"/>
    </location>
</feature>
<dbReference type="Proteomes" id="UP000479710">
    <property type="component" value="Unassembled WGS sequence"/>
</dbReference>
<accession>A0A6G1BLM3</accession>
<proteinExistence type="predicted"/>
<name>A0A6G1BLM3_9ORYZ</name>
<reference evidence="2 3" key="1">
    <citation type="submission" date="2019-11" db="EMBL/GenBank/DDBJ databases">
        <title>Whole genome sequence of Oryza granulata.</title>
        <authorList>
            <person name="Li W."/>
        </authorList>
    </citation>
    <scope>NUCLEOTIDE SEQUENCE [LARGE SCALE GENOMIC DNA]</scope>
    <source>
        <strain evidence="3">cv. Menghai</strain>
        <tissue evidence="2">Leaf</tissue>
    </source>
</reference>
<feature type="non-terminal residue" evidence="2">
    <location>
        <position position="1"/>
    </location>
</feature>
<evidence type="ECO:0000313" key="3">
    <source>
        <dbReference type="Proteomes" id="UP000479710"/>
    </source>
</evidence>
<organism evidence="2 3">
    <name type="scientific">Oryza meyeriana var. granulata</name>
    <dbReference type="NCBI Taxonomy" id="110450"/>
    <lineage>
        <taxon>Eukaryota</taxon>
        <taxon>Viridiplantae</taxon>
        <taxon>Streptophyta</taxon>
        <taxon>Embryophyta</taxon>
        <taxon>Tracheophyta</taxon>
        <taxon>Spermatophyta</taxon>
        <taxon>Magnoliopsida</taxon>
        <taxon>Liliopsida</taxon>
        <taxon>Poales</taxon>
        <taxon>Poaceae</taxon>
        <taxon>BOP clade</taxon>
        <taxon>Oryzoideae</taxon>
        <taxon>Oryzeae</taxon>
        <taxon>Oryzinae</taxon>
        <taxon>Oryza</taxon>
        <taxon>Oryza meyeriana</taxon>
    </lineage>
</organism>
<dbReference type="AlphaFoldDB" id="A0A6G1BLM3"/>
<evidence type="ECO:0000313" key="2">
    <source>
        <dbReference type="EMBL" id="KAF0888810.1"/>
    </source>
</evidence>
<gene>
    <name evidence="2" type="ORF">E2562_017805</name>
</gene>
<dbReference type="EMBL" id="SPHZ02000012">
    <property type="protein sequence ID" value="KAF0888810.1"/>
    <property type="molecule type" value="Genomic_DNA"/>
</dbReference>
<keyword evidence="3" id="KW-1185">Reference proteome</keyword>
<protein>
    <submittedName>
        <fullName evidence="2">Uncharacterized protein</fullName>
    </submittedName>
</protein>
<comment type="caution">
    <text evidence="2">The sequence shown here is derived from an EMBL/GenBank/DDBJ whole genome shotgun (WGS) entry which is preliminary data.</text>
</comment>